<evidence type="ECO:0000256" key="2">
    <source>
        <dbReference type="ARBA" id="ARBA00005336"/>
    </source>
</evidence>
<evidence type="ECO:0000256" key="5">
    <source>
        <dbReference type="ARBA" id="ARBA00022801"/>
    </source>
</evidence>
<dbReference type="InterPro" id="IPR001763">
    <property type="entry name" value="Rhodanese-like_dom"/>
</dbReference>
<dbReference type="GO" id="GO:0009251">
    <property type="term" value="P:glucan catabolic process"/>
    <property type="evidence" value="ECO:0007669"/>
    <property type="project" value="TreeGrafter"/>
</dbReference>
<dbReference type="InterPro" id="IPR036962">
    <property type="entry name" value="Glyco_hydro_3_N_sf"/>
</dbReference>
<dbReference type="InterPro" id="IPR013783">
    <property type="entry name" value="Ig-like_fold"/>
</dbReference>
<feature type="signal peptide" evidence="7">
    <location>
        <begin position="1"/>
        <end position="25"/>
    </location>
</feature>
<gene>
    <name evidence="9" type="ORF">Afe05nite_31510</name>
</gene>
<evidence type="ECO:0000256" key="6">
    <source>
        <dbReference type="ARBA" id="ARBA00023295"/>
    </source>
</evidence>
<dbReference type="InterPro" id="IPR051915">
    <property type="entry name" value="Cellulose_Degrad_GH3"/>
</dbReference>
<dbReference type="EMBL" id="BOMM01000028">
    <property type="protein sequence ID" value="GIE11311.1"/>
    <property type="molecule type" value="Genomic_DNA"/>
</dbReference>
<evidence type="ECO:0000313" key="10">
    <source>
        <dbReference type="Proteomes" id="UP000598174"/>
    </source>
</evidence>
<evidence type="ECO:0000313" key="9">
    <source>
        <dbReference type="EMBL" id="GIE11311.1"/>
    </source>
</evidence>
<dbReference type="Proteomes" id="UP000598174">
    <property type="component" value="Unassembled WGS sequence"/>
</dbReference>
<evidence type="ECO:0000256" key="4">
    <source>
        <dbReference type="ARBA" id="ARBA00022729"/>
    </source>
</evidence>
<dbReference type="SUPFAM" id="SSF49265">
    <property type="entry name" value="Fibronectin type III"/>
    <property type="match status" value="1"/>
</dbReference>
<comment type="similarity">
    <text evidence="2">Belongs to the glycosyl hydrolase 3 family.</text>
</comment>
<dbReference type="EC" id="3.2.1.21" evidence="3"/>
<keyword evidence="4 7" id="KW-0732">Signal</keyword>
<reference evidence="9" key="1">
    <citation type="submission" date="2021-01" db="EMBL/GenBank/DDBJ databases">
        <title>Whole genome shotgun sequence of Actinoplanes ferrugineus NBRC 15555.</title>
        <authorList>
            <person name="Komaki H."/>
            <person name="Tamura T."/>
        </authorList>
    </citation>
    <scope>NUCLEOTIDE SEQUENCE</scope>
    <source>
        <strain evidence="9">NBRC 15555</strain>
    </source>
</reference>
<comment type="catalytic activity">
    <reaction evidence="1">
        <text>Hydrolysis of terminal, non-reducing beta-D-glucosyl residues with release of beta-D-glucose.</text>
        <dbReference type="EC" id="3.2.1.21"/>
    </reaction>
</comment>
<dbReference type="AlphaFoldDB" id="A0A919M9A3"/>
<dbReference type="Gene3D" id="2.60.40.10">
    <property type="entry name" value="Immunoglobulins"/>
    <property type="match status" value="1"/>
</dbReference>
<protein>
    <recommendedName>
        <fullName evidence="3">beta-glucosidase</fullName>
        <ecNumber evidence="3">3.2.1.21</ecNumber>
    </recommendedName>
</protein>
<dbReference type="Pfam" id="PF00933">
    <property type="entry name" value="Glyco_hydro_3"/>
    <property type="match status" value="1"/>
</dbReference>
<dbReference type="GO" id="GO:0008422">
    <property type="term" value="F:beta-glucosidase activity"/>
    <property type="evidence" value="ECO:0007669"/>
    <property type="project" value="UniProtKB-EC"/>
</dbReference>
<dbReference type="PROSITE" id="PS50206">
    <property type="entry name" value="RHODANESE_3"/>
    <property type="match status" value="1"/>
</dbReference>
<dbReference type="InterPro" id="IPR036116">
    <property type="entry name" value="FN3_sf"/>
</dbReference>
<name>A0A919M9A3_9ACTN</name>
<organism evidence="9 10">
    <name type="scientific">Paractinoplanes ferrugineus</name>
    <dbReference type="NCBI Taxonomy" id="113564"/>
    <lineage>
        <taxon>Bacteria</taxon>
        <taxon>Bacillati</taxon>
        <taxon>Actinomycetota</taxon>
        <taxon>Actinomycetes</taxon>
        <taxon>Micromonosporales</taxon>
        <taxon>Micromonosporaceae</taxon>
        <taxon>Paractinoplanes</taxon>
    </lineage>
</organism>
<keyword evidence="5" id="KW-0378">Hydrolase</keyword>
<keyword evidence="10" id="KW-1185">Reference proteome</keyword>
<dbReference type="SUPFAM" id="SSF52279">
    <property type="entry name" value="Beta-D-glucan exohydrolase, C-terminal domain"/>
    <property type="match status" value="1"/>
</dbReference>
<dbReference type="PANTHER" id="PTHR30620:SF16">
    <property type="entry name" value="LYSOSOMAL BETA GLUCOSIDASE"/>
    <property type="match status" value="1"/>
</dbReference>
<dbReference type="Pfam" id="PF01915">
    <property type="entry name" value="Glyco_hydro_3_C"/>
    <property type="match status" value="1"/>
</dbReference>
<dbReference type="RefSeq" id="WP_203817853.1">
    <property type="nucleotide sequence ID" value="NZ_BAAABP010000058.1"/>
</dbReference>
<comment type="caution">
    <text evidence="9">The sequence shown here is derived from an EMBL/GenBank/DDBJ whole genome shotgun (WGS) entry which is preliminary data.</text>
</comment>
<accession>A0A919M9A3</accession>
<evidence type="ECO:0000259" key="8">
    <source>
        <dbReference type="PROSITE" id="PS50206"/>
    </source>
</evidence>
<evidence type="ECO:0000256" key="3">
    <source>
        <dbReference type="ARBA" id="ARBA00012744"/>
    </source>
</evidence>
<dbReference type="Gene3D" id="3.20.20.300">
    <property type="entry name" value="Glycoside hydrolase, family 3, N-terminal domain"/>
    <property type="match status" value="2"/>
</dbReference>
<dbReference type="InterPro" id="IPR036881">
    <property type="entry name" value="Glyco_hydro_3_C_sf"/>
</dbReference>
<feature type="chain" id="PRO_5038077319" description="beta-glucosidase" evidence="7">
    <location>
        <begin position="26"/>
        <end position="587"/>
    </location>
</feature>
<sequence length="587" mass="60346">MGAGKRRTAGALVAALMLASTCGPARTGTTVDGLMSRMSLPDKLGQMVQVERAAVTPDQVKHYRLGSVLAGDAPAGWDDSYAAYQDAALATPRKIPLLSGAGAAPGSTIFPNDLGLAATGDPDLVRRVGTATAEEVTGAGAVTVSLSRRNEVPSHAEEFPATGVLKTELGFTGFVVSDRAGVDRIDGRPGFTRAEIVTAVNAGLDMVTVPHDWPVFLTELRAAVDTGEIPMSRIDDANRRILRGKLALGLFDHPYADRSPTRPAGRAEHRELARQAVRESQVLLRNDGVLPLAKNGGKLFVAGRNADDLGHQAGGRTAPGPGSNGADGTTVLRGIRDVAGSGTTVTYDRAGEGVDGTYRAAVAVLGETPGARPEADRPGGPGLDDEDRAVLAKLRAAGVPVIVVLVSGQPMDVASLESGWAAFVAAWLPGSAGAGVADVLFGDYAPTGRLPVPWPASTTREPVHVGDAEATLHAYGYGLTFDADATDAAPPSSPGTPAATTLELRWTPATDTGGSGLDGYDVLRDNGLIGTTTAVTFPIGRLSPGVHQFTVVARDKAGNRSAPSTPLVVTVPDTGGCKTRDSTCAVT</sequence>
<feature type="domain" description="Rhodanese" evidence="8">
    <location>
        <begin position="390"/>
        <end position="432"/>
    </location>
</feature>
<dbReference type="SUPFAM" id="SSF51445">
    <property type="entry name" value="(Trans)glycosidases"/>
    <property type="match status" value="2"/>
</dbReference>
<evidence type="ECO:0000256" key="7">
    <source>
        <dbReference type="SAM" id="SignalP"/>
    </source>
</evidence>
<dbReference type="PANTHER" id="PTHR30620">
    <property type="entry name" value="PERIPLASMIC BETA-GLUCOSIDASE-RELATED"/>
    <property type="match status" value="1"/>
</dbReference>
<dbReference type="Gene3D" id="3.40.50.1700">
    <property type="entry name" value="Glycoside hydrolase family 3 C-terminal domain"/>
    <property type="match status" value="1"/>
</dbReference>
<evidence type="ECO:0000256" key="1">
    <source>
        <dbReference type="ARBA" id="ARBA00000448"/>
    </source>
</evidence>
<keyword evidence="6" id="KW-0326">Glycosidase</keyword>
<dbReference type="InterPro" id="IPR001764">
    <property type="entry name" value="Glyco_hydro_3_N"/>
</dbReference>
<dbReference type="InterPro" id="IPR017853">
    <property type="entry name" value="GH"/>
</dbReference>
<proteinExistence type="inferred from homology"/>
<dbReference type="InterPro" id="IPR002772">
    <property type="entry name" value="Glyco_hydro_3_C"/>
</dbReference>